<accession>A0A7Z0QWP1</accession>
<dbReference type="AlphaFoldDB" id="A0A7Z0QWP1"/>
<dbReference type="GO" id="GO:0005198">
    <property type="term" value="F:structural molecule activity"/>
    <property type="evidence" value="ECO:0007669"/>
    <property type="project" value="UniProtKB-UniRule"/>
</dbReference>
<comment type="caution">
    <text evidence="6">The sequence shown here is derived from an EMBL/GenBank/DDBJ whole genome shotgun (WGS) entry which is preliminary data.</text>
</comment>
<evidence type="ECO:0000256" key="5">
    <source>
        <dbReference type="HAMAP-Rule" id="MF_00724"/>
    </source>
</evidence>
<dbReference type="InterPro" id="IPR001624">
    <property type="entry name" value="FliE"/>
</dbReference>
<evidence type="ECO:0000256" key="3">
    <source>
        <dbReference type="ARBA" id="ARBA00018024"/>
    </source>
</evidence>
<keyword evidence="6" id="KW-0966">Cell projection</keyword>
<name>A0A7Z0QWP1_9GAMM</name>
<evidence type="ECO:0000313" key="7">
    <source>
        <dbReference type="Proteomes" id="UP000589896"/>
    </source>
</evidence>
<dbReference type="RefSeq" id="WP_180546545.1">
    <property type="nucleotide sequence ID" value="NZ_JACCJZ010000020.1"/>
</dbReference>
<sequence length="129" mass="13324">MSHSVNSILSQIRSYQGQVAQSRPMPAAEAPRSDAIAVNGGIGGMQGVGAPTGASAPSFGATLRNALEGVNGAQQKSGALVRAFELGEPGADLAKVMVASQQSQVAFRATVEVRNRLVQAYQDVMNMPL</sequence>
<organism evidence="6 7">
    <name type="scientific">Luteimonas deserti</name>
    <dbReference type="NCBI Taxonomy" id="2752306"/>
    <lineage>
        <taxon>Bacteria</taxon>
        <taxon>Pseudomonadati</taxon>
        <taxon>Pseudomonadota</taxon>
        <taxon>Gammaproteobacteria</taxon>
        <taxon>Lysobacterales</taxon>
        <taxon>Lysobacteraceae</taxon>
        <taxon>Luteimonas</taxon>
    </lineage>
</organism>
<dbReference type="HAMAP" id="MF_00724">
    <property type="entry name" value="FliE"/>
    <property type="match status" value="1"/>
</dbReference>
<keyword evidence="7" id="KW-1185">Reference proteome</keyword>
<evidence type="ECO:0000256" key="2">
    <source>
        <dbReference type="ARBA" id="ARBA00009272"/>
    </source>
</evidence>
<protein>
    <recommendedName>
        <fullName evidence="3 5">Flagellar hook-basal body complex protein FliE</fullName>
    </recommendedName>
</protein>
<dbReference type="PRINTS" id="PR01006">
    <property type="entry name" value="FLGHOOKFLIE"/>
</dbReference>
<reference evidence="6 7" key="1">
    <citation type="submission" date="2020-07" db="EMBL/GenBank/DDBJ databases">
        <title>isolation of Luteimonas sp. SJ-16.</title>
        <authorList>
            <person name="Huang X.-X."/>
            <person name="Xu L."/>
            <person name="Sun J.-Q."/>
        </authorList>
    </citation>
    <scope>NUCLEOTIDE SEQUENCE [LARGE SCALE GENOMIC DNA]</scope>
    <source>
        <strain evidence="6 7">SJ-16</strain>
    </source>
</reference>
<dbReference type="EMBL" id="JACCJZ010000020">
    <property type="protein sequence ID" value="NYZ64360.1"/>
    <property type="molecule type" value="Genomic_DNA"/>
</dbReference>
<comment type="similarity">
    <text evidence="2 5">Belongs to the FliE family.</text>
</comment>
<evidence type="ECO:0000256" key="1">
    <source>
        <dbReference type="ARBA" id="ARBA00004117"/>
    </source>
</evidence>
<dbReference type="GO" id="GO:0071973">
    <property type="term" value="P:bacterial-type flagellum-dependent cell motility"/>
    <property type="evidence" value="ECO:0007669"/>
    <property type="project" value="InterPro"/>
</dbReference>
<dbReference type="NCBIfam" id="TIGR00205">
    <property type="entry name" value="fliE"/>
    <property type="match status" value="1"/>
</dbReference>
<proteinExistence type="inferred from homology"/>
<evidence type="ECO:0000256" key="4">
    <source>
        <dbReference type="ARBA" id="ARBA00023143"/>
    </source>
</evidence>
<dbReference type="GO" id="GO:0003774">
    <property type="term" value="F:cytoskeletal motor activity"/>
    <property type="evidence" value="ECO:0007669"/>
    <property type="project" value="InterPro"/>
</dbReference>
<gene>
    <name evidence="5 6" type="primary">fliE</name>
    <name evidence="6" type="ORF">H0E82_16605</name>
</gene>
<dbReference type="GO" id="GO:0009425">
    <property type="term" value="C:bacterial-type flagellum basal body"/>
    <property type="evidence" value="ECO:0007669"/>
    <property type="project" value="UniProtKB-SubCell"/>
</dbReference>
<keyword evidence="4 5" id="KW-0975">Bacterial flagellum</keyword>
<dbReference type="PANTHER" id="PTHR34653">
    <property type="match status" value="1"/>
</dbReference>
<dbReference type="Pfam" id="PF02049">
    <property type="entry name" value="FliE"/>
    <property type="match status" value="1"/>
</dbReference>
<keyword evidence="6" id="KW-0969">Cilium</keyword>
<dbReference type="Proteomes" id="UP000589896">
    <property type="component" value="Unassembled WGS sequence"/>
</dbReference>
<keyword evidence="6" id="KW-0282">Flagellum</keyword>
<comment type="subcellular location">
    <subcellularLocation>
        <location evidence="1 5">Bacterial flagellum basal body</location>
    </subcellularLocation>
</comment>
<dbReference type="PANTHER" id="PTHR34653:SF1">
    <property type="entry name" value="FLAGELLAR HOOK-BASAL BODY COMPLEX PROTEIN FLIE"/>
    <property type="match status" value="1"/>
</dbReference>
<evidence type="ECO:0000313" key="6">
    <source>
        <dbReference type="EMBL" id="NYZ64360.1"/>
    </source>
</evidence>